<accession>A0A5C3L9I3</accession>
<dbReference type="AlphaFoldDB" id="A0A5C3L9I3"/>
<evidence type="ECO:0000313" key="3">
    <source>
        <dbReference type="EMBL" id="TFK28676.1"/>
    </source>
</evidence>
<keyword evidence="4" id="KW-1185">Reference proteome</keyword>
<gene>
    <name evidence="3" type="ORF">FA15DRAFT_652681</name>
</gene>
<feature type="region of interest" description="Disordered" evidence="2">
    <location>
        <begin position="1"/>
        <end position="25"/>
    </location>
</feature>
<name>A0A5C3L9I3_COPMA</name>
<dbReference type="Proteomes" id="UP000307440">
    <property type="component" value="Unassembled WGS sequence"/>
</dbReference>
<evidence type="ECO:0000313" key="4">
    <source>
        <dbReference type="Proteomes" id="UP000307440"/>
    </source>
</evidence>
<evidence type="ECO:0000256" key="1">
    <source>
        <dbReference type="SAM" id="Coils"/>
    </source>
</evidence>
<reference evidence="3 4" key="1">
    <citation type="journal article" date="2019" name="Nat. Ecol. Evol.">
        <title>Megaphylogeny resolves global patterns of mushroom evolution.</title>
        <authorList>
            <person name="Varga T."/>
            <person name="Krizsan K."/>
            <person name="Foldi C."/>
            <person name="Dima B."/>
            <person name="Sanchez-Garcia M."/>
            <person name="Sanchez-Ramirez S."/>
            <person name="Szollosi G.J."/>
            <person name="Szarkandi J.G."/>
            <person name="Papp V."/>
            <person name="Albert L."/>
            <person name="Andreopoulos W."/>
            <person name="Angelini C."/>
            <person name="Antonin V."/>
            <person name="Barry K.W."/>
            <person name="Bougher N.L."/>
            <person name="Buchanan P."/>
            <person name="Buyck B."/>
            <person name="Bense V."/>
            <person name="Catcheside P."/>
            <person name="Chovatia M."/>
            <person name="Cooper J."/>
            <person name="Damon W."/>
            <person name="Desjardin D."/>
            <person name="Finy P."/>
            <person name="Geml J."/>
            <person name="Haridas S."/>
            <person name="Hughes K."/>
            <person name="Justo A."/>
            <person name="Karasinski D."/>
            <person name="Kautmanova I."/>
            <person name="Kiss B."/>
            <person name="Kocsube S."/>
            <person name="Kotiranta H."/>
            <person name="LaButti K.M."/>
            <person name="Lechner B.E."/>
            <person name="Liimatainen K."/>
            <person name="Lipzen A."/>
            <person name="Lukacs Z."/>
            <person name="Mihaltcheva S."/>
            <person name="Morgado L.N."/>
            <person name="Niskanen T."/>
            <person name="Noordeloos M.E."/>
            <person name="Ohm R.A."/>
            <person name="Ortiz-Santana B."/>
            <person name="Ovrebo C."/>
            <person name="Racz N."/>
            <person name="Riley R."/>
            <person name="Savchenko A."/>
            <person name="Shiryaev A."/>
            <person name="Soop K."/>
            <person name="Spirin V."/>
            <person name="Szebenyi C."/>
            <person name="Tomsovsky M."/>
            <person name="Tulloss R.E."/>
            <person name="Uehling J."/>
            <person name="Grigoriev I.V."/>
            <person name="Vagvolgyi C."/>
            <person name="Papp T."/>
            <person name="Martin F.M."/>
            <person name="Miettinen O."/>
            <person name="Hibbett D.S."/>
            <person name="Nagy L.G."/>
        </authorList>
    </citation>
    <scope>NUCLEOTIDE SEQUENCE [LARGE SCALE GENOMIC DNA]</scope>
    <source>
        <strain evidence="3 4">CBS 121175</strain>
    </source>
</reference>
<dbReference type="EMBL" id="ML210154">
    <property type="protein sequence ID" value="TFK28676.1"/>
    <property type="molecule type" value="Genomic_DNA"/>
</dbReference>
<organism evidence="3 4">
    <name type="scientific">Coprinopsis marcescibilis</name>
    <name type="common">Agaric fungus</name>
    <name type="synonym">Psathyrella marcescibilis</name>
    <dbReference type="NCBI Taxonomy" id="230819"/>
    <lineage>
        <taxon>Eukaryota</taxon>
        <taxon>Fungi</taxon>
        <taxon>Dikarya</taxon>
        <taxon>Basidiomycota</taxon>
        <taxon>Agaricomycotina</taxon>
        <taxon>Agaricomycetes</taxon>
        <taxon>Agaricomycetidae</taxon>
        <taxon>Agaricales</taxon>
        <taxon>Agaricineae</taxon>
        <taxon>Psathyrellaceae</taxon>
        <taxon>Coprinopsis</taxon>
    </lineage>
</organism>
<proteinExistence type="predicted"/>
<protein>
    <submittedName>
        <fullName evidence="3">Uncharacterized protein</fullName>
    </submittedName>
</protein>
<sequence length="201" mass="22727">MPKETSKPVTDIKSVSALRLSDRERRPTRKVLGALSDNAAMVEVRSSALIAGNTEVNTSSRGKQCASPSRLTSCNLVASTHGNSENGNDLQGKICLLEASERRLKKKLLSKGEEIGDLKAALQAAKHESEEMEQRIDEAEEATEAINKEKKRALEALKREKEQYRKWWLNEIQFTKLLLSMDSTPQRDQDVVREIRRHYHD</sequence>
<feature type="coiled-coil region" evidence="1">
    <location>
        <begin position="115"/>
        <end position="167"/>
    </location>
</feature>
<keyword evidence="1" id="KW-0175">Coiled coil</keyword>
<evidence type="ECO:0000256" key="2">
    <source>
        <dbReference type="SAM" id="MobiDB-lite"/>
    </source>
</evidence>